<dbReference type="InterPro" id="IPR058240">
    <property type="entry name" value="rSAM_sf"/>
</dbReference>
<name>A0ABU7LP61_9PROT</name>
<comment type="caution">
    <text evidence="16">The sequence shown here is derived from an EMBL/GenBank/DDBJ whole genome shotgun (WGS) entry which is preliminary data.</text>
</comment>
<dbReference type="SFLD" id="SFLDS00029">
    <property type="entry name" value="Radical_SAM"/>
    <property type="match status" value="1"/>
</dbReference>
<dbReference type="PROSITE" id="PS51918">
    <property type="entry name" value="RADICAL_SAM"/>
    <property type="match status" value="1"/>
</dbReference>
<evidence type="ECO:0000256" key="5">
    <source>
        <dbReference type="ARBA" id="ARBA00022485"/>
    </source>
</evidence>
<dbReference type="InterPro" id="IPR004558">
    <property type="entry name" value="Coprogen_oxidase_HemN"/>
</dbReference>
<accession>A0ABU7LP61</accession>
<gene>
    <name evidence="16" type="primary">hemN</name>
    <name evidence="16" type="ORF">V0U79_04875</name>
</gene>
<keyword evidence="12 14" id="KW-0627">Porphyrin biosynthesis</keyword>
<comment type="cofactor">
    <cofactor evidence="14">
        <name>[4Fe-4S] cluster</name>
        <dbReference type="ChEBI" id="CHEBI:49883"/>
    </cofactor>
    <text evidence="14">Binds 1 [4Fe-4S] cluster. The cluster is coordinated with 3 cysteines and an exchangeable S-adenosyl-L-methionine.</text>
</comment>
<dbReference type="Gene3D" id="1.10.10.920">
    <property type="match status" value="1"/>
</dbReference>
<evidence type="ECO:0000256" key="6">
    <source>
        <dbReference type="ARBA" id="ARBA00022490"/>
    </source>
</evidence>
<keyword evidence="10 14" id="KW-0408">Iron</keyword>
<dbReference type="EMBL" id="JAZDRP010000003">
    <property type="protein sequence ID" value="MEE2525690.1"/>
    <property type="molecule type" value="Genomic_DNA"/>
</dbReference>
<protein>
    <recommendedName>
        <fullName evidence="14">Coproporphyrinogen-III oxidase</fullName>
        <ecNumber evidence="14">1.3.98.3</ecNumber>
    </recommendedName>
</protein>
<comment type="pathway">
    <text evidence="2 14">Porphyrin-containing compound metabolism; protoporphyrin-IX biosynthesis; protoporphyrinogen-IX from coproporphyrinogen-III (AdoMet route): step 1/1.</text>
</comment>
<dbReference type="GO" id="GO:0051989">
    <property type="term" value="F:coproporphyrinogen dehydrogenase activity"/>
    <property type="evidence" value="ECO:0007669"/>
    <property type="project" value="UniProtKB-EC"/>
</dbReference>
<keyword evidence="6 14" id="KW-0963">Cytoplasm</keyword>
<evidence type="ECO:0000256" key="12">
    <source>
        <dbReference type="ARBA" id="ARBA00023244"/>
    </source>
</evidence>
<evidence type="ECO:0000256" key="4">
    <source>
        <dbReference type="ARBA" id="ARBA00011245"/>
    </source>
</evidence>
<keyword evidence="9 14" id="KW-0560">Oxidoreductase</keyword>
<proteinExistence type="inferred from homology"/>
<dbReference type="Proteomes" id="UP001354971">
    <property type="component" value="Unassembled WGS sequence"/>
</dbReference>
<evidence type="ECO:0000256" key="1">
    <source>
        <dbReference type="ARBA" id="ARBA00004496"/>
    </source>
</evidence>
<feature type="domain" description="Radical SAM core" evidence="15">
    <location>
        <begin position="42"/>
        <end position="284"/>
    </location>
</feature>
<evidence type="ECO:0000313" key="16">
    <source>
        <dbReference type="EMBL" id="MEE2525690.1"/>
    </source>
</evidence>
<keyword evidence="5 14" id="KW-0004">4Fe-4S</keyword>
<evidence type="ECO:0000256" key="2">
    <source>
        <dbReference type="ARBA" id="ARBA00004785"/>
    </source>
</evidence>
<evidence type="ECO:0000313" key="17">
    <source>
        <dbReference type="Proteomes" id="UP001354971"/>
    </source>
</evidence>
<comment type="catalytic activity">
    <reaction evidence="13 14">
        <text>coproporphyrinogen III + 2 S-adenosyl-L-methionine = protoporphyrinogen IX + 2 5'-deoxyadenosine + 2 L-methionine + 2 CO2</text>
        <dbReference type="Rhea" id="RHEA:15425"/>
        <dbReference type="ChEBI" id="CHEBI:16526"/>
        <dbReference type="ChEBI" id="CHEBI:17319"/>
        <dbReference type="ChEBI" id="CHEBI:57307"/>
        <dbReference type="ChEBI" id="CHEBI:57309"/>
        <dbReference type="ChEBI" id="CHEBI:57844"/>
        <dbReference type="ChEBI" id="CHEBI:59789"/>
        <dbReference type="EC" id="1.3.98.3"/>
    </reaction>
</comment>
<reference evidence="16 17" key="1">
    <citation type="submission" date="2024-01" db="EMBL/GenBank/DDBJ databases">
        <title>Hyphobacterium bacterium isolated from marine sediment.</title>
        <authorList>
            <person name="Zhao S."/>
        </authorList>
    </citation>
    <scope>NUCLEOTIDE SEQUENCE [LARGE SCALE GENOMIC DNA]</scope>
    <source>
        <strain evidence="17">HN65</strain>
    </source>
</reference>
<evidence type="ECO:0000256" key="3">
    <source>
        <dbReference type="ARBA" id="ARBA00005493"/>
    </source>
</evidence>
<dbReference type="PIRSF" id="PIRSF000167">
    <property type="entry name" value="HemN"/>
    <property type="match status" value="1"/>
</dbReference>
<evidence type="ECO:0000256" key="10">
    <source>
        <dbReference type="ARBA" id="ARBA00023004"/>
    </source>
</evidence>
<comment type="subcellular location">
    <subcellularLocation>
        <location evidence="1 14">Cytoplasm</location>
    </subcellularLocation>
</comment>
<keyword evidence="11 14" id="KW-0411">Iron-sulfur</keyword>
<evidence type="ECO:0000256" key="9">
    <source>
        <dbReference type="ARBA" id="ARBA00023002"/>
    </source>
</evidence>
<evidence type="ECO:0000256" key="11">
    <source>
        <dbReference type="ARBA" id="ARBA00023014"/>
    </source>
</evidence>
<evidence type="ECO:0000256" key="13">
    <source>
        <dbReference type="ARBA" id="ARBA00048321"/>
    </source>
</evidence>
<dbReference type="Gene3D" id="3.20.20.70">
    <property type="entry name" value="Aldolase class I"/>
    <property type="match status" value="1"/>
</dbReference>
<dbReference type="Pfam" id="PF04055">
    <property type="entry name" value="Radical_SAM"/>
    <property type="match status" value="1"/>
</dbReference>
<sequence length="446" mass="48691">MKHATFIEYAGTNTPRYTSYPTAVQFHDGIDAGVFADWLAALDPAGKGSLYIHIPYCREMCWYCGCSTRATTRREPVAAYLEKLIGEIAITAAYIPHRPRIGHVHLGGGTPTILDPDQFGRLMACLDQHFDIGPDAEKAIEIDPRTFSPELARQLARSGINRASIGVQTFDRGVQSRINRIQSFETVRDCVSDLREAGISSISMDLLYGLPGQTIESCVGTVALARSLSPGRLSVFGYAHVPHMRRHQNLIRTADLPDATARVAQALEIADALEQAGYVPVGIDHYARSEDPLAILARSGGVRRNFQGYTTDRSDYLIGFGASAISHLPQGYAQNTLDVRAWSEAVSAGRNAICRGFALSDDDRMRGAIIEQLMSGLEADVPGVASAYGLAPPQPDLSDLEQDGLVDMRASGIRIPEQNRMLARIVASRFDAYWQSDRAGRHSNSV</sequence>
<keyword evidence="17" id="KW-1185">Reference proteome</keyword>
<dbReference type="EC" id="1.3.98.3" evidence="14"/>
<dbReference type="PANTHER" id="PTHR13932:SF6">
    <property type="entry name" value="OXYGEN-INDEPENDENT COPROPORPHYRINOGEN III OXIDASE"/>
    <property type="match status" value="1"/>
</dbReference>
<keyword evidence="7 14" id="KW-0949">S-adenosyl-L-methionine</keyword>
<dbReference type="InterPro" id="IPR007197">
    <property type="entry name" value="rSAM"/>
</dbReference>
<evidence type="ECO:0000259" key="15">
    <source>
        <dbReference type="PROSITE" id="PS51918"/>
    </source>
</evidence>
<evidence type="ECO:0000256" key="8">
    <source>
        <dbReference type="ARBA" id="ARBA00022723"/>
    </source>
</evidence>
<dbReference type="SFLD" id="SFLDG01065">
    <property type="entry name" value="anaerobic_coproporphyrinogen-I"/>
    <property type="match status" value="1"/>
</dbReference>
<dbReference type="NCBIfam" id="TIGR00538">
    <property type="entry name" value="hemN"/>
    <property type="match status" value="1"/>
</dbReference>
<dbReference type="InterPro" id="IPR013785">
    <property type="entry name" value="Aldolase_TIM"/>
</dbReference>
<dbReference type="SMART" id="SM00729">
    <property type="entry name" value="Elp3"/>
    <property type="match status" value="1"/>
</dbReference>
<keyword evidence="8 14" id="KW-0479">Metal-binding</keyword>
<evidence type="ECO:0000256" key="14">
    <source>
        <dbReference type="PIRNR" id="PIRNR000167"/>
    </source>
</evidence>
<dbReference type="InterPro" id="IPR034505">
    <property type="entry name" value="Coproporphyrinogen-III_oxidase"/>
</dbReference>
<dbReference type="InterPro" id="IPR006638">
    <property type="entry name" value="Elp3/MiaA/NifB-like_rSAM"/>
</dbReference>
<comment type="subunit">
    <text evidence="4">Monomer.</text>
</comment>
<organism evidence="16 17">
    <name type="scientific">Hyphobacterium lacteum</name>
    <dbReference type="NCBI Taxonomy" id="3116575"/>
    <lineage>
        <taxon>Bacteria</taxon>
        <taxon>Pseudomonadati</taxon>
        <taxon>Pseudomonadota</taxon>
        <taxon>Alphaproteobacteria</taxon>
        <taxon>Maricaulales</taxon>
        <taxon>Maricaulaceae</taxon>
        <taxon>Hyphobacterium</taxon>
    </lineage>
</organism>
<dbReference type="RefSeq" id="WP_330198354.1">
    <property type="nucleotide sequence ID" value="NZ_JAZDRP010000003.1"/>
</dbReference>
<dbReference type="SUPFAM" id="SSF102114">
    <property type="entry name" value="Radical SAM enzymes"/>
    <property type="match status" value="1"/>
</dbReference>
<evidence type="ECO:0000256" key="7">
    <source>
        <dbReference type="ARBA" id="ARBA00022691"/>
    </source>
</evidence>
<dbReference type="PANTHER" id="PTHR13932">
    <property type="entry name" value="COPROPORPHYRINIGEN III OXIDASE"/>
    <property type="match status" value="1"/>
</dbReference>
<comment type="similarity">
    <text evidence="3 14">Belongs to the anaerobic coproporphyrinogen-III oxidase family.</text>
</comment>